<dbReference type="OrthoDB" id="3946700at2759"/>
<feature type="region of interest" description="Disordered" evidence="1">
    <location>
        <begin position="280"/>
        <end position="369"/>
    </location>
</feature>
<dbReference type="Proteomes" id="UP000054342">
    <property type="component" value="Unassembled WGS sequence"/>
</dbReference>
<dbReference type="HOGENOM" id="CLU_612491_0_0_1"/>
<feature type="compositionally biased region" description="Low complexity" evidence="1">
    <location>
        <begin position="325"/>
        <end position="347"/>
    </location>
</feature>
<organism evidence="2 3">
    <name type="scientific">Exophiala xenobiotica</name>
    <dbReference type="NCBI Taxonomy" id="348802"/>
    <lineage>
        <taxon>Eukaryota</taxon>
        <taxon>Fungi</taxon>
        <taxon>Dikarya</taxon>
        <taxon>Ascomycota</taxon>
        <taxon>Pezizomycotina</taxon>
        <taxon>Eurotiomycetes</taxon>
        <taxon>Chaetothyriomycetidae</taxon>
        <taxon>Chaetothyriales</taxon>
        <taxon>Herpotrichiellaceae</taxon>
        <taxon>Exophiala</taxon>
    </lineage>
</organism>
<accession>A0A0D2EE64</accession>
<keyword evidence="3" id="KW-1185">Reference proteome</keyword>
<feature type="region of interest" description="Disordered" evidence="1">
    <location>
        <begin position="386"/>
        <end position="407"/>
    </location>
</feature>
<dbReference type="GeneID" id="25330465"/>
<gene>
    <name evidence="2" type="ORF">PV05_08557</name>
</gene>
<dbReference type="EMBL" id="KN847321">
    <property type="protein sequence ID" value="KIW52950.1"/>
    <property type="molecule type" value="Genomic_DNA"/>
</dbReference>
<evidence type="ECO:0000256" key="1">
    <source>
        <dbReference type="SAM" id="MobiDB-lite"/>
    </source>
</evidence>
<reference evidence="2 3" key="1">
    <citation type="submission" date="2015-01" db="EMBL/GenBank/DDBJ databases">
        <title>The Genome Sequence of Exophiala xenobiotica CBS118157.</title>
        <authorList>
            <consortium name="The Broad Institute Genomics Platform"/>
            <person name="Cuomo C."/>
            <person name="de Hoog S."/>
            <person name="Gorbushina A."/>
            <person name="Stielow B."/>
            <person name="Teixiera M."/>
            <person name="Abouelleil A."/>
            <person name="Chapman S.B."/>
            <person name="Priest M."/>
            <person name="Young S.K."/>
            <person name="Wortman J."/>
            <person name="Nusbaum C."/>
            <person name="Birren B."/>
        </authorList>
    </citation>
    <scope>NUCLEOTIDE SEQUENCE [LARGE SCALE GENOMIC DNA]</scope>
    <source>
        <strain evidence="2 3">CBS 118157</strain>
    </source>
</reference>
<evidence type="ECO:0000313" key="2">
    <source>
        <dbReference type="EMBL" id="KIW52950.1"/>
    </source>
</evidence>
<feature type="region of interest" description="Disordered" evidence="1">
    <location>
        <begin position="56"/>
        <end position="75"/>
    </location>
</feature>
<name>A0A0D2EE64_9EURO</name>
<sequence length="450" mass="49807">MGLPMFREPEEIAADQAAAKLDQIAATRRSTIRRESTVRPGRITTSRQLLERLRYHREPSQEAEQRPSSFPSPISEREINDIDADLDRLRAMRQNRLARAAQTQAELMRRRSNMDHIHPEPDARRDMDLDALTDAGMEVFLSDSEGNLTQHLPRPSRESGLRFEVATTSQSESEHPRRTRFHSHRPSRVQSSSAGRRPGAVGSPWSVRAGFDDGDDNDSENATLTPGFAPARGPFQGPPEFSDGRRPNRADINTVVAMMDTPPPEGLEATYPPLRRVNHISPRPLGMPGSRVDGLGDRLRSPSPSSDTHEEENWSNLLTTLEPGRSSAATSFLSSRSDSRSGSNRSSQTAATSFGEIGGDDSCDLDLPSGITADDVREIRASHGRLRRDSPMGRHGPLADRLSRPGGGNDRRLELEVFGVILDRMQRREEIPDEWWAAVGLSPDVVRGSA</sequence>
<feature type="compositionally biased region" description="Basic residues" evidence="1">
    <location>
        <begin position="177"/>
        <end position="187"/>
    </location>
</feature>
<feature type="region of interest" description="Disordered" evidence="1">
    <location>
        <begin position="144"/>
        <end position="248"/>
    </location>
</feature>
<dbReference type="AlphaFoldDB" id="A0A0D2EE64"/>
<protein>
    <submittedName>
        <fullName evidence="2">Uncharacterized protein</fullName>
    </submittedName>
</protein>
<dbReference type="RefSeq" id="XP_013313534.1">
    <property type="nucleotide sequence ID" value="XM_013458080.1"/>
</dbReference>
<proteinExistence type="predicted"/>
<feature type="compositionally biased region" description="Basic and acidic residues" evidence="1">
    <location>
        <begin position="56"/>
        <end position="65"/>
    </location>
</feature>
<evidence type="ECO:0000313" key="3">
    <source>
        <dbReference type="Proteomes" id="UP000054342"/>
    </source>
</evidence>